<name>A0AAV7NT41_PLEWA</name>
<protein>
    <submittedName>
        <fullName evidence="1">Uncharacterized protein</fullName>
    </submittedName>
</protein>
<keyword evidence="2" id="KW-1185">Reference proteome</keyword>
<comment type="caution">
    <text evidence="1">The sequence shown here is derived from an EMBL/GenBank/DDBJ whole genome shotgun (WGS) entry which is preliminary data.</text>
</comment>
<accession>A0AAV7NT41</accession>
<sequence>MAASSLGFERALPAAHRFRTWRLFYFLRRALYGALAAPPSYAGRRLARRQVLCACGPSGNTDPRGPLPRTETGNPTIAKGIAVGLKESMLLPYKNAAELSDDKVEQLSLTRARTYVLLQYEIEI</sequence>
<reference evidence="1" key="1">
    <citation type="journal article" date="2022" name="bioRxiv">
        <title>Sequencing and chromosome-scale assembly of the giantPleurodeles waltlgenome.</title>
        <authorList>
            <person name="Brown T."/>
            <person name="Elewa A."/>
            <person name="Iarovenko S."/>
            <person name="Subramanian E."/>
            <person name="Araus A.J."/>
            <person name="Petzold A."/>
            <person name="Susuki M."/>
            <person name="Suzuki K.-i.T."/>
            <person name="Hayashi T."/>
            <person name="Toyoda A."/>
            <person name="Oliveira C."/>
            <person name="Osipova E."/>
            <person name="Leigh N.D."/>
            <person name="Simon A."/>
            <person name="Yun M.H."/>
        </authorList>
    </citation>
    <scope>NUCLEOTIDE SEQUENCE</scope>
    <source>
        <strain evidence="1">20211129_DDA</strain>
        <tissue evidence="1">Liver</tissue>
    </source>
</reference>
<dbReference type="EMBL" id="JANPWB010000012">
    <property type="protein sequence ID" value="KAJ1117799.1"/>
    <property type="molecule type" value="Genomic_DNA"/>
</dbReference>
<gene>
    <name evidence="1" type="ORF">NDU88_005995</name>
</gene>
<dbReference type="Proteomes" id="UP001066276">
    <property type="component" value="Chromosome 8"/>
</dbReference>
<organism evidence="1 2">
    <name type="scientific">Pleurodeles waltl</name>
    <name type="common">Iberian ribbed newt</name>
    <dbReference type="NCBI Taxonomy" id="8319"/>
    <lineage>
        <taxon>Eukaryota</taxon>
        <taxon>Metazoa</taxon>
        <taxon>Chordata</taxon>
        <taxon>Craniata</taxon>
        <taxon>Vertebrata</taxon>
        <taxon>Euteleostomi</taxon>
        <taxon>Amphibia</taxon>
        <taxon>Batrachia</taxon>
        <taxon>Caudata</taxon>
        <taxon>Salamandroidea</taxon>
        <taxon>Salamandridae</taxon>
        <taxon>Pleurodelinae</taxon>
        <taxon>Pleurodeles</taxon>
    </lineage>
</organism>
<dbReference type="AlphaFoldDB" id="A0AAV7NT41"/>
<proteinExistence type="predicted"/>
<evidence type="ECO:0000313" key="1">
    <source>
        <dbReference type="EMBL" id="KAJ1117799.1"/>
    </source>
</evidence>
<evidence type="ECO:0000313" key="2">
    <source>
        <dbReference type="Proteomes" id="UP001066276"/>
    </source>
</evidence>